<dbReference type="EMBL" id="VJXX01000002">
    <property type="protein sequence ID" value="MPY10962.1"/>
    <property type="molecule type" value="Genomic_DNA"/>
</dbReference>
<evidence type="ECO:0000256" key="2">
    <source>
        <dbReference type="ARBA" id="ARBA00022475"/>
    </source>
</evidence>
<accession>A0A7X1TNP2</accession>
<evidence type="ECO:0000256" key="5">
    <source>
        <dbReference type="ARBA" id="ARBA00023136"/>
    </source>
</evidence>
<feature type="transmembrane region" description="Helical" evidence="7">
    <location>
        <begin position="100"/>
        <end position="124"/>
    </location>
</feature>
<proteinExistence type="predicted"/>
<dbReference type="Pfam" id="PF09924">
    <property type="entry name" value="LPG_synthase_C"/>
    <property type="match status" value="1"/>
</dbReference>
<evidence type="ECO:0000256" key="4">
    <source>
        <dbReference type="ARBA" id="ARBA00022989"/>
    </source>
</evidence>
<dbReference type="AlphaFoldDB" id="A0A7X1TNP2"/>
<feature type="transmembrane region" description="Helical" evidence="7">
    <location>
        <begin position="311"/>
        <end position="335"/>
    </location>
</feature>
<comment type="subcellular location">
    <subcellularLocation>
        <location evidence="1">Cell membrane</location>
        <topology evidence="1">Multi-pass membrane protein</topology>
    </subcellularLocation>
</comment>
<gene>
    <name evidence="9" type="ORF">FNH21_09570</name>
</gene>
<dbReference type="Proteomes" id="UP000326464">
    <property type="component" value="Unassembled WGS sequence"/>
</dbReference>
<dbReference type="InterPro" id="IPR016181">
    <property type="entry name" value="Acyl_CoA_acyltransferase"/>
</dbReference>
<evidence type="ECO:0000256" key="1">
    <source>
        <dbReference type="ARBA" id="ARBA00004651"/>
    </source>
</evidence>
<evidence type="ECO:0000256" key="7">
    <source>
        <dbReference type="SAM" id="Phobius"/>
    </source>
</evidence>
<comment type="caution">
    <text evidence="9">The sequence shown here is derived from an EMBL/GenBank/DDBJ whole genome shotgun (WGS) entry which is preliminary data.</text>
</comment>
<dbReference type="GO" id="GO:0016755">
    <property type="term" value="F:aminoacyltransferase activity"/>
    <property type="evidence" value="ECO:0007669"/>
    <property type="project" value="TreeGrafter"/>
</dbReference>
<feature type="transmembrane region" description="Helical" evidence="7">
    <location>
        <begin position="162"/>
        <end position="179"/>
    </location>
</feature>
<evidence type="ECO:0000256" key="6">
    <source>
        <dbReference type="SAM" id="MobiDB-lite"/>
    </source>
</evidence>
<keyword evidence="5 7" id="KW-0472">Membrane</keyword>
<dbReference type="GO" id="GO:0005886">
    <property type="term" value="C:plasma membrane"/>
    <property type="evidence" value="ECO:0007669"/>
    <property type="project" value="UniProtKB-SubCell"/>
</dbReference>
<feature type="transmembrane region" description="Helical" evidence="7">
    <location>
        <begin position="397"/>
        <end position="418"/>
    </location>
</feature>
<feature type="domain" description="Phosphatidylglycerol lysyltransferase C-terminal" evidence="8">
    <location>
        <begin position="500"/>
        <end position="794"/>
    </location>
</feature>
<name>A0A7X1TNP2_9MICC</name>
<protein>
    <submittedName>
        <fullName evidence="9">DUF2156 domain-containing protein</fullName>
    </submittedName>
</protein>
<dbReference type="InterPro" id="IPR024320">
    <property type="entry name" value="LPG_synthase_C"/>
</dbReference>
<evidence type="ECO:0000313" key="10">
    <source>
        <dbReference type="Proteomes" id="UP000326464"/>
    </source>
</evidence>
<sequence length="873" mass="92053">MLRSAWHSPVRPARTAPLALSVLAAVWLLALGTGALPAGPPAGLAPSVLFSARTSEQHPLSLLLSLVWAPDLPAYLGATAATAALGILAETRLGTRRFALAVVVTHLAALIGALVLGTAVAPLFPRWSATFGSASLGGPTLGMLGAMLAATAGMGPLWRRRLRIMGVLLPLTLVLYNGALMSVALLLAALAGLAAGPLLLGRHAHRPAAPSIRESRVLVALVCAAAAVGPALAALSPHATGPFAVLGILFTSVEGATPDAVRAACKPGGVVRRCAEAQLQARAGAGGLVMSCLPTVLLLVLADGLRRGRRFAWAGTIVVQLALALLSVHTFLTFLRHRADGELATLLAGARPERIIADLVVPALQPVVIVVLLVLVRRLFVLRAAPGTYRTIGLHTAGALVGSGTLYVGLGLVVARQFSPGATLPTLLADFPQRLLPIAATLHVYPGFLPSDSAAIILYEWIGIAFWAVVAGLLLRSFRSVRRTGDDADRDRARSIASVEGRGSMTWMGLWPGNSYWFDGSSYVPYRVISGVALTLAGPVGPAADTGRALRGFSEYCHTQGWIPCFYSVTGKVADLLPRGYRRLQVAEETVLDLDGLAFTGKRFQDVRTALNQARKNGVHNEWVDPVQTPPVILDQVRSISEEWVADKSLPEMGFTLGGIDELRDPAVRCSVIINDGRTVHAVASWLPIHDGGRVTGWTLDFMRRRGSGFKHSIEVLIAQAALDLQAEGRTELSLSGAPLARSGSEDADGDPGDALDRMLGVVSRTLEPVYGFRSLFAFKAKFGPRYVPLYLCFEDPATLPAIGQAITRAYAPDVGAADVWRLLVTGPRRRGRTAPGPAPASLPVRASGPVPAPAPPLRERDPSPTRSGGPKE</sequence>
<feature type="transmembrane region" description="Helical" evidence="7">
    <location>
        <begin position="130"/>
        <end position="150"/>
    </location>
</feature>
<feature type="transmembrane region" description="Helical" evidence="7">
    <location>
        <begin position="217"/>
        <end position="236"/>
    </location>
</feature>
<reference evidence="10" key="1">
    <citation type="submission" date="2019-07" db="EMBL/GenBank/DDBJ databases">
        <title>Arthrobacter KR32 sp. nov., isolated from mountain cheese made of cows milk.</title>
        <authorList>
            <person name="Flegler A."/>
        </authorList>
    </citation>
    <scope>NUCLEOTIDE SEQUENCE [LARGE SCALE GENOMIC DNA]</scope>
    <source>
        <strain evidence="10">KR32</strain>
    </source>
</reference>
<dbReference type="PANTHER" id="PTHR34697">
    <property type="entry name" value="PHOSPHATIDYLGLYCEROL LYSYLTRANSFERASE"/>
    <property type="match status" value="1"/>
</dbReference>
<dbReference type="GO" id="GO:0055091">
    <property type="term" value="P:phospholipid homeostasis"/>
    <property type="evidence" value="ECO:0007669"/>
    <property type="project" value="TreeGrafter"/>
</dbReference>
<evidence type="ECO:0000256" key="3">
    <source>
        <dbReference type="ARBA" id="ARBA00022692"/>
    </source>
</evidence>
<feature type="transmembrane region" description="Helical" evidence="7">
    <location>
        <begin position="283"/>
        <end position="302"/>
    </location>
</feature>
<keyword evidence="4 7" id="KW-1133">Transmembrane helix</keyword>
<feature type="region of interest" description="Disordered" evidence="6">
    <location>
        <begin position="829"/>
        <end position="873"/>
    </location>
</feature>
<organism evidence="9 10">
    <name type="scientific">Arthrobacter bussei</name>
    <dbReference type="NCBI Taxonomy" id="2594179"/>
    <lineage>
        <taxon>Bacteria</taxon>
        <taxon>Bacillati</taxon>
        <taxon>Actinomycetota</taxon>
        <taxon>Actinomycetes</taxon>
        <taxon>Micrococcales</taxon>
        <taxon>Micrococcaceae</taxon>
        <taxon>Arthrobacter</taxon>
    </lineage>
</organism>
<dbReference type="PANTHER" id="PTHR34697:SF2">
    <property type="entry name" value="PHOSPHATIDYLGLYCEROL LYSYLTRANSFERASE"/>
    <property type="match status" value="1"/>
</dbReference>
<keyword evidence="10" id="KW-1185">Reference proteome</keyword>
<feature type="compositionally biased region" description="Basic and acidic residues" evidence="6">
    <location>
        <begin position="858"/>
        <end position="873"/>
    </location>
</feature>
<feature type="transmembrane region" description="Helical" evidence="7">
    <location>
        <begin position="67"/>
        <end position="88"/>
    </location>
</feature>
<keyword evidence="3 7" id="KW-0812">Transmembrane</keyword>
<feature type="transmembrane region" description="Helical" evidence="7">
    <location>
        <begin position="456"/>
        <end position="475"/>
    </location>
</feature>
<feature type="transmembrane region" description="Helical" evidence="7">
    <location>
        <begin position="355"/>
        <end position="376"/>
    </location>
</feature>
<dbReference type="SUPFAM" id="SSF55729">
    <property type="entry name" value="Acyl-CoA N-acyltransferases (Nat)"/>
    <property type="match status" value="1"/>
</dbReference>
<keyword evidence="2" id="KW-1003">Cell membrane</keyword>
<evidence type="ECO:0000313" key="9">
    <source>
        <dbReference type="EMBL" id="MPY10962.1"/>
    </source>
</evidence>
<evidence type="ECO:0000259" key="8">
    <source>
        <dbReference type="Pfam" id="PF09924"/>
    </source>
</evidence>
<dbReference type="OrthoDB" id="594838at2"/>
<dbReference type="InterPro" id="IPR051211">
    <property type="entry name" value="PG_lysyltransferase"/>
</dbReference>
<feature type="transmembrane region" description="Helical" evidence="7">
    <location>
        <begin position="185"/>
        <end position="205"/>
    </location>
</feature>